<dbReference type="AlphaFoldDB" id="A0A2L2BPJ0"/>
<evidence type="ECO:0000256" key="1">
    <source>
        <dbReference type="PIRSR" id="PIRSR640198-1"/>
    </source>
</evidence>
<dbReference type="KEGG" id="psai:C3B54_11542"/>
<feature type="active site" evidence="1">
    <location>
        <position position="232"/>
    </location>
</feature>
<dbReference type="InterPro" id="IPR036597">
    <property type="entry name" value="Fido-like_dom_sf"/>
</dbReference>
<gene>
    <name evidence="4" type="ORF">C3B54_11542</name>
</gene>
<keyword evidence="5" id="KW-1185">Reference proteome</keyword>
<feature type="binding site" evidence="2">
    <location>
        <begin position="236"/>
        <end position="243"/>
    </location>
    <ligand>
        <name>ATP</name>
        <dbReference type="ChEBI" id="CHEBI:30616"/>
    </ligand>
</feature>
<organism evidence="4 5">
    <name type="scientific">Pontimonas salivibrio</name>
    <dbReference type="NCBI Taxonomy" id="1159327"/>
    <lineage>
        <taxon>Bacteria</taxon>
        <taxon>Bacillati</taxon>
        <taxon>Actinomycetota</taxon>
        <taxon>Actinomycetes</taxon>
        <taxon>Micrococcales</taxon>
        <taxon>Microbacteriaceae</taxon>
        <taxon>Pontimonas</taxon>
    </lineage>
</organism>
<reference evidence="4 5" key="1">
    <citation type="submission" date="2018-02" db="EMBL/GenBank/DDBJ databases">
        <title>Complete genome of the streamlined marine actinobacterium Pontimonas salivibrio CL-TW6 adapted to coastal planktonic lifestype.</title>
        <authorList>
            <person name="Cho B.C."/>
            <person name="Hardies S.C."/>
            <person name="Jang G.I."/>
            <person name="Hwang C.Y."/>
        </authorList>
    </citation>
    <scope>NUCLEOTIDE SEQUENCE [LARGE SCALE GENOMIC DNA]</scope>
    <source>
        <strain evidence="4 5">CL-TW6</strain>
    </source>
</reference>
<dbReference type="InterPro" id="IPR003812">
    <property type="entry name" value="Fido"/>
</dbReference>
<accession>A0A2L2BPJ0</accession>
<protein>
    <submittedName>
        <fullName evidence="4">Fic-like protein</fullName>
    </submittedName>
</protein>
<keyword evidence="2" id="KW-0547">Nucleotide-binding</keyword>
<evidence type="ECO:0000259" key="3">
    <source>
        <dbReference type="PROSITE" id="PS51459"/>
    </source>
</evidence>
<evidence type="ECO:0000313" key="4">
    <source>
        <dbReference type="EMBL" id="AVG23532.1"/>
    </source>
</evidence>
<feature type="domain" description="Fido" evidence="3">
    <location>
        <begin position="146"/>
        <end position="295"/>
    </location>
</feature>
<dbReference type="GO" id="GO:0005524">
    <property type="term" value="F:ATP binding"/>
    <property type="evidence" value="ECO:0007669"/>
    <property type="project" value="UniProtKB-KW"/>
</dbReference>
<dbReference type="RefSeq" id="WP_104913131.1">
    <property type="nucleotide sequence ID" value="NZ_CP026923.1"/>
</dbReference>
<evidence type="ECO:0000313" key="5">
    <source>
        <dbReference type="Proteomes" id="UP000243077"/>
    </source>
</evidence>
<proteinExistence type="predicted"/>
<dbReference type="PANTHER" id="PTHR13504">
    <property type="entry name" value="FIDO DOMAIN-CONTAINING PROTEIN DDB_G0283145"/>
    <property type="match status" value="1"/>
</dbReference>
<evidence type="ECO:0000256" key="2">
    <source>
        <dbReference type="PIRSR" id="PIRSR640198-2"/>
    </source>
</evidence>
<dbReference type="InterPro" id="IPR040198">
    <property type="entry name" value="Fido_containing"/>
</dbReference>
<dbReference type="SUPFAM" id="SSF140931">
    <property type="entry name" value="Fic-like"/>
    <property type="match status" value="1"/>
</dbReference>
<dbReference type="PROSITE" id="PS51459">
    <property type="entry name" value="FIDO"/>
    <property type="match status" value="1"/>
</dbReference>
<sequence length="411" mass="44079">MSDNPHNNWPAVTKVAQPWVTNPDQRSASGNRPNLADRMLKEVTVETPGLIADKTLNLPAGLDDVVERAVASIARVEARSEHLGGLELLLVRSEAVASSKIERVYSSMDDLARASIGAGATASARATIAASQALSALASSWADGDLTHEGILGAHEQLMAGDLLEGEYAGRYRPMQNWIGGSDSSPRGAVHVPPPSEHVRPLMDDVLEFARRTDMSAITQAALVHGQFEAIHPFTDGNGRIGRALIGAMFRRRGLTATATVPVAAAMLADVESYFTHLASYRAGNPVALVEYVAHCAIAAADAALESADRLAMLPTQWQERVTARRGSTTHALLAALLHAPVLDITRAEAATGSSRRRTYEAIENLSAAGILEELTGSPRWRVWVATDVMAELSELEERIGRRVAPSTRWL</sequence>
<dbReference type="PANTHER" id="PTHR13504:SF38">
    <property type="entry name" value="FIDO DOMAIN-CONTAINING PROTEIN"/>
    <property type="match status" value="1"/>
</dbReference>
<dbReference type="Proteomes" id="UP000243077">
    <property type="component" value="Chromosome"/>
</dbReference>
<dbReference type="EMBL" id="CP026923">
    <property type="protein sequence ID" value="AVG23532.1"/>
    <property type="molecule type" value="Genomic_DNA"/>
</dbReference>
<keyword evidence="2" id="KW-0067">ATP-binding</keyword>
<dbReference type="OrthoDB" id="9813719at2"/>
<dbReference type="Gene3D" id="1.10.3290.10">
    <property type="entry name" value="Fido-like domain"/>
    <property type="match status" value="1"/>
</dbReference>
<name>A0A2L2BPJ0_9MICO</name>
<dbReference type="Pfam" id="PF02661">
    <property type="entry name" value="Fic"/>
    <property type="match status" value="1"/>
</dbReference>